<evidence type="ECO:0000256" key="4">
    <source>
        <dbReference type="ARBA" id="ARBA00022801"/>
    </source>
</evidence>
<dbReference type="InterPro" id="IPR023296">
    <property type="entry name" value="Glyco_hydro_beta-prop_sf"/>
</dbReference>
<dbReference type="Proteomes" id="UP000465220">
    <property type="component" value="Unassembled WGS sequence"/>
</dbReference>
<accession>A0ABQ1B3W9</accession>
<sequence>MGLNSWTDHGSIGIRSSSSKPYNAIDGNLFNDGGKYYMNFGSFWHDIYQAPMGSAATTISSSAHNIAYNPSGTHAVEGAFMYKHGGYYYLFYSAGICCGYDKSRPASGQEYKIKVCRSTSATGNFIDENGVACTNGGGTVVLESHGTVYGPGGQGVFTDPTLGPVLYYHYVDTRIGYADGQKLFGWNVIDFSSGWPVV</sequence>
<organism evidence="7 8">
    <name type="scientific">Aspergillus lentulus</name>
    <dbReference type="NCBI Taxonomy" id="293939"/>
    <lineage>
        <taxon>Eukaryota</taxon>
        <taxon>Fungi</taxon>
        <taxon>Dikarya</taxon>
        <taxon>Ascomycota</taxon>
        <taxon>Pezizomycotina</taxon>
        <taxon>Eurotiomycetes</taxon>
        <taxon>Eurotiomycetidae</taxon>
        <taxon>Eurotiales</taxon>
        <taxon>Aspergillaceae</taxon>
        <taxon>Aspergillus</taxon>
        <taxon>Aspergillus subgen. Fumigati</taxon>
    </lineage>
</organism>
<evidence type="ECO:0000256" key="2">
    <source>
        <dbReference type="ARBA" id="ARBA00009865"/>
    </source>
</evidence>
<dbReference type="PANTHER" id="PTHR43301">
    <property type="entry name" value="ARABINAN ENDO-1,5-ALPHA-L-ARABINOSIDASE"/>
    <property type="match status" value="1"/>
</dbReference>
<comment type="caution">
    <text evidence="7">The sequence shown here is derived from an EMBL/GenBank/DDBJ whole genome shotgun (WGS) entry which is preliminary data.</text>
</comment>
<dbReference type="PANTHER" id="PTHR43301:SF3">
    <property type="entry name" value="ARABINAN ENDO-1,5-ALPHA-L-ARABINOSIDASE A-RELATED"/>
    <property type="match status" value="1"/>
</dbReference>
<evidence type="ECO:0000256" key="5">
    <source>
        <dbReference type="ARBA" id="ARBA00023295"/>
    </source>
</evidence>
<comment type="similarity">
    <text evidence="2">Belongs to the glycosyl hydrolase 43 family.</text>
</comment>
<reference evidence="7 8" key="1">
    <citation type="submission" date="2020-01" db="EMBL/GenBank/DDBJ databases">
        <title>Draft genome sequence of Aspergillus lentulus IFM 60648.</title>
        <authorList>
            <person name="Takahashi H."/>
            <person name="Yaguchi T."/>
        </authorList>
    </citation>
    <scope>NUCLEOTIDE SEQUENCE [LARGE SCALE GENOMIC DNA]</scope>
    <source>
        <strain evidence="7 8">IFM 60648</strain>
    </source>
</reference>
<dbReference type="InterPro" id="IPR006710">
    <property type="entry name" value="Glyco_hydro_43"/>
</dbReference>
<keyword evidence="3" id="KW-0732">Signal</keyword>
<comment type="pathway">
    <text evidence="1">Glycan metabolism; L-arabinan degradation.</text>
</comment>
<gene>
    <name evidence="7" type="ORF">IFM60648_10035</name>
</gene>
<keyword evidence="8" id="KW-1185">Reference proteome</keyword>
<evidence type="ECO:0000256" key="1">
    <source>
        <dbReference type="ARBA" id="ARBA00004834"/>
    </source>
</evidence>
<dbReference type="Pfam" id="PF04616">
    <property type="entry name" value="Glyco_hydro_43"/>
    <property type="match status" value="1"/>
</dbReference>
<dbReference type="EMBL" id="BLKI01000113">
    <property type="protein sequence ID" value="GFF93291.1"/>
    <property type="molecule type" value="Genomic_DNA"/>
</dbReference>
<dbReference type="InterPro" id="IPR050727">
    <property type="entry name" value="GH43_arabinanases"/>
</dbReference>
<dbReference type="Gene3D" id="2.115.10.20">
    <property type="entry name" value="Glycosyl hydrolase domain, family 43"/>
    <property type="match status" value="1"/>
</dbReference>
<evidence type="ECO:0000313" key="7">
    <source>
        <dbReference type="EMBL" id="GFF93291.1"/>
    </source>
</evidence>
<name>A0ABQ1B3W9_ASPLE</name>
<evidence type="ECO:0000256" key="6">
    <source>
        <dbReference type="ARBA" id="ARBA00042202"/>
    </source>
</evidence>
<proteinExistence type="inferred from homology"/>
<dbReference type="SUPFAM" id="SSF75005">
    <property type="entry name" value="Arabinanase/levansucrase/invertase"/>
    <property type="match status" value="1"/>
</dbReference>
<evidence type="ECO:0000313" key="8">
    <source>
        <dbReference type="Proteomes" id="UP000465220"/>
    </source>
</evidence>
<protein>
    <recommendedName>
        <fullName evidence="6">Endo-1,5-alpha-L-arabinanase A</fullName>
    </recommendedName>
</protein>
<evidence type="ECO:0000256" key="3">
    <source>
        <dbReference type="ARBA" id="ARBA00022729"/>
    </source>
</evidence>
<keyword evidence="5" id="KW-0326">Glycosidase</keyword>
<keyword evidence="4" id="KW-0378">Hydrolase</keyword>